<comment type="function">
    <text evidence="18">Plays a role in viral genome replication by driving entry of quiescent cells into the cell cycle. Stimulation of progression from G1 to S phase allows the virus to efficiently use the cellular DNA replicating machinery to achieve viral genome replication. E7 protein has both transforming and trans-activating activities. Induces the disassembly of the E2F1 transcription factor from RB1, with subsequent transcriptional activation of E2F1-regulated S-phase genes. Interferes with host histone deacetylation mediated by HDAC1 and HDAC2, leading to transcription activation. Plays also a role in the inhibition of both antiviral and antiproliferative functions of host interferon alpha. Interaction with host TMEM173/STING impairs the ability of TMEM173/STING to sense cytosolic DNA and promote the production of type I interferon (IFN-alpha and IFN-beta).</text>
</comment>
<keyword evidence="13 18" id="KW-0804">Transcription</keyword>
<feature type="short sequence motif" description="LXCXE motif; interaction with host RB1 and TMEM173/STING" evidence="18">
    <location>
        <begin position="24"/>
        <end position="28"/>
    </location>
</feature>
<comment type="similarity">
    <text evidence="18 19">Belongs to the papillomaviridae E7 protein family.</text>
</comment>
<keyword evidence="2 18" id="KW-0244">Early protein</keyword>
<evidence type="ECO:0000256" key="5">
    <source>
        <dbReference type="ARBA" id="ARBA00022632"/>
    </source>
</evidence>
<evidence type="ECO:0000256" key="6">
    <source>
        <dbReference type="ARBA" id="ARBA00022723"/>
    </source>
</evidence>
<dbReference type="GO" id="GO:0039645">
    <property type="term" value="P:symbiont-mediated perturbation of host cell cycle G1/S transition checkpoint"/>
    <property type="evidence" value="ECO:0007669"/>
    <property type="project" value="UniProtKB-UniRule"/>
</dbReference>
<dbReference type="GO" id="GO:0003677">
    <property type="term" value="F:DNA binding"/>
    <property type="evidence" value="ECO:0007669"/>
    <property type="project" value="UniProtKB-UniRule"/>
</dbReference>
<evidence type="ECO:0000256" key="2">
    <source>
        <dbReference type="ARBA" id="ARBA00022518"/>
    </source>
</evidence>
<comment type="caution">
    <text evidence="18">Lacks conserved residue(s) required for the propagation of feature annotation.</text>
</comment>
<comment type="subunit">
    <text evidence="18">Homodimer. Homooligomer. Interacts with host RB1; this interaction induces dissociation of RB1-E2F1 complex thereby disrupting RB1 activity. Interacts with host EP300; this interaction represses EP300 transcriptional activity. Interacts with protein E2; this interaction inhibits E7 oncogenic activity. Interacts with host TMEM173/STING; this interaction impairs the ability of TMEM173/STING to sense cytosolic DNA and promote the production of type I interferon (IFN-alpha and IFN-beta).</text>
</comment>
<comment type="domain">
    <text evidence="18">The E7 terminal domain is an intrinsically disordered domain, whose flexibility and conformational transitions confer target adaptability to the oncoprotein. It allows adaptation to a variety of protein targets and exposes the PEST degradation sequence that regulates its turnover in the cell.</text>
</comment>
<evidence type="ECO:0000256" key="4">
    <source>
        <dbReference type="ARBA" id="ARBA00022581"/>
    </source>
</evidence>
<gene>
    <name evidence="18 20" type="primary">E7</name>
</gene>
<keyword evidence="10 18" id="KW-0805">Transcription regulation</keyword>
<dbReference type="SUPFAM" id="SSF161234">
    <property type="entry name" value="E7 C-terminal domain-like"/>
    <property type="match status" value="1"/>
</dbReference>
<feature type="short sequence motif" description="Nuclear export signal" evidence="18">
    <location>
        <begin position="72"/>
        <end position="80"/>
    </location>
</feature>
<evidence type="ECO:0000256" key="7">
    <source>
        <dbReference type="ARBA" id="ARBA00022771"/>
    </source>
</evidence>
<keyword evidence="17 18" id="KW-1078">G1/S host cell cycle checkpoint dysregulation by virus</keyword>
<keyword evidence="1 18" id="KW-1121">Modulation of host cell cycle by virus</keyword>
<keyword evidence="8 18" id="KW-1114">Inhibition of host interferon signaling pathway by virus</keyword>
<dbReference type="EMBL" id="MF588733">
    <property type="protein sequence ID" value="ATQ38470.1"/>
    <property type="molecule type" value="Genomic_DNA"/>
</dbReference>
<evidence type="ECO:0000256" key="10">
    <source>
        <dbReference type="ARBA" id="ARBA00023015"/>
    </source>
</evidence>
<keyword evidence="16 18" id="KW-0899">Viral immunoevasion</keyword>
<proteinExistence type="inferred from homology"/>
<keyword evidence="3 18" id="KW-1048">Host nucleus</keyword>
<accession>A0A2D2AM40</accession>
<evidence type="ECO:0000256" key="9">
    <source>
        <dbReference type="ARBA" id="ARBA00022833"/>
    </source>
</evidence>
<evidence type="ECO:0000256" key="1">
    <source>
        <dbReference type="ARBA" id="ARBA00022504"/>
    </source>
</evidence>
<feature type="zinc finger region" evidence="18">
    <location>
        <begin position="54"/>
        <end position="90"/>
    </location>
</feature>
<evidence type="ECO:0000256" key="8">
    <source>
        <dbReference type="ARBA" id="ARBA00022830"/>
    </source>
</evidence>
<dbReference type="Gene3D" id="3.30.160.330">
    <property type="match status" value="1"/>
</dbReference>
<dbReference type="GO" id="GO:0008270">
    <property type="term" value="F:zinc ion binding"/>
    <property type="evidence" value="ECO:0007669"/>
    <property type="project" value="UniProtKB-KW"/>
</dbReference>
<evidence type="ECO:0000256" key="17">
    <source>
        <dbReference type="ARBA" id="ARBA00023309"/>
    </source>
</evidence>
<evidence type="ECO:0000256" key="18">
    <source>
        <dbReference type="HAMAP-Rule" id="MF_04004"/>
    </source>
</evidence>
<keyword evidence="4 18" id="KW-0945">Host-virus interaction</keyword>
<evidence type="ECO:0000256" key="19">
    <source>
        <dbReference type="PIRNR" id="PIRNR003407"/>
    </source>
</evidence>
<evidence type="ECO:0000256" key="3">
    <source>
        <dbReference type="ARBA" id="ARBA00022562"/>
    </source>
</evidence>
<evidence type="ECO:0000256" key="13">
    <source>
        <dbReference type="ARBA" id="ARBA00023163"/>
    </source>
</evidence>
<protein>
    <recommendedName>
        <fullName evidence="18 19">Protein E7</fullName>
    </recommendedName>
</protein>
<evidence type="ECO:0000256" key="14">
    <source>
        <dbReference type="ARBA" id="ARBA00023200"/>
    </source>
</evidence>
<dbReference type="Proteomes" id="UP000290460">
    <property type="component" value="Segment"/>
</dbReference>
<evidence type="ECO:0000256" key="12">
    <source>
        <dbReference type="ARBA" id="ARBA00023159"/>
    </source>
</evidence>
<evidence type="ECO:0000313" key="20">
    <source>
        <dbReference type="EMBL" id="ATQ38470.1"/>
    </source>
</evidence>
<dbReference type="GO" id="GO:0039502">
    <property type="term" value="P:symbiont-mediated suppression of host type I interferon-mediated signaling pathway"/>
    <property type="evidence" value="ECO:0007669"/>
    <property type="project" value="UniProtKB-UniRule"/>
</dbReference>
<dbReference type="HAMAP" id="MF_04004">
    <property type="entry name" value="PPV_E7"/>
    <property type="match status" value="1"/>
</dbReference>
<dbReference type="GO" id="GO:0003700">
    <property type="term" value="F:DNA-binding transcription factor activity"/>
    <property type="evidence" value="ECO:0007669"/>
    <property type="project" value="UniProtKB-UniRule"/>
</dbReference>
<comment type="PTM">
    <text evidence="18">Highly phosphorylated.</text>
</comment>
<keyword evidence="7 18" id="KW-0863">Zinc-finger</keyword>
<comment type="subcellular location">
    <subcellularLocation>
        <location evidence="18">Host cytoplasm</location>
    </subcellularLocation>
    <subcellularLocation>
        <location evidence="18">Host nucleus</location>
    </subcellularLocation>
    <text evidence="18">Predominantly found in the host nucleus.</text>
</comment>
<keyword evidence="14 18" id="KW-1035">Host cytoplasm</keyword>
<dbReference type="GO" id="GO:0052170">
    <property type="term" value="P:symbiont-mediated suppression of host innate immune response"/>
    <property type="evidence" value="ECO:0007669"/>
    <property type="project" value="UniProtKB-KW"/>
</dbReference>
<dbReference type="PIRSF" id="PIRSF003407">
    <property type="entry name" value="Papvi_E7"/>
    <property type="match status" value="1"/>
</dbReference>
<keyword evidence="11 18" id="KW-0238">DNA-binding</keyword>
<evidence type="ECO:0000256" key="16">
    <source>
        <dbReference type="ARBA" id="ARBA00023280"/>
    </source>
</evidence>
<comment type="function">
    <text evidence="19">E7 protein has both transforming and trans-activating activities.</text>
</comment>
<keyword evidence="5 18" id="KW-1090">Inhibition of host innate immune response by virus</keyword>
<sequence length="99" mass="10787">MIGKEPCIGDVELDLSELVIPDNLLCEESVESLSPDCEPEEEQARSTYKVDTACCFCEAAVRLCVVASVPAIHLLEELLLGGLLLICPRCSRGPFQHGR</sequence>
<evidence type="ECO:0000256" key="11">
    <source>
        <dbReference type="ARBA" id="ARBA00023125"/>
    </source>
</evidence>
<name>A0A2D2AM40_9PAPI</name>
<keyword evidence="12 18" id="KW-0010">Activator</keyword>
<evidence type="ECO:0000256" key="15">
    <source>
        <dbReference type="ARBA" id="ARBA00023258"/>
    </source>
</evidence>
<dbReference type="GO" id="GO:0030430">
    <property type="term" value="C:host cell cytoplasm"/>
    <property type="evidence" value="ECO:0007669"/>
    <property type="project" value="UniProtKB-SubCell"/>
</dbReference>
<keyword evidence="15" id="KW-0922">Interferon antiviral system evasion</keyword>
<dbReference type="GO" id="GO:0019904">
    <property type="term" value="F:protein domain specific binding"/>
    <property type="evidence" value="ECO:0007669"/>
    <property type="project" value="UniProtKB-UniRule"/>
</dbReference>
<dbReference type="Pfam" id="PF00527">
    <property type="entry name" value="E7"/>
    <property type="match status" value="1"/>
</dbReference>
<dbReference type="InterPro" id="IPR000148">
    <property type="entry name" value="Papilloma_E7"/>
</dbReference>
<dbReference type="GO" id="GO:0006351">
    <property type="term" value="P:DNA-templated transcription"/>
    <property type="evidence" value="ECO:0007669"/>
    <property type="project" value="UniProtKB-UniRule"/>
</dbReference>
<organism evidence="20">
    <name type="scientific">Gammapapillomavirus 19</name>
    <dbReference type="NCBI Taxonomy" id="1513264"/>
    <lineage>
        <taxon>Viruses</taxon>
        <taxon>Monodnaviria</taxon>
        <taxon>Shotokuvirae</taxon>
        <taxon>Cossaviricota</taxon>
        <taxon>Papovaviricetes</taxon>
        <taxon>Zurhausenvirales</taxon>
        <taxon>Papillomaviridae</taxon>
        <taxon>Firstpapillomavirinae</taxon>
        <taxon>Gammapapillomavirus</taxon>
    </lineage>
</organism>
<dbReference type="GO" id="GO:0042025">
    <property type="term" value="C:host cell nucleus"/>
    <property type="evidence" value="ECO:0007669"/>
    <property type="project" value="UniProtKB-SubCell"/>
</dbReference>
<keyword evidence="6 18" id="KW-0479">Metal-binding</keyword>
<keyword evidence="9 18" id="KW-0862">Zinc</keyword>
<reference evidence="20" key="1">
    <citation type="journal article" date="2018" name="MSphere">
        <title>Metagenomic Discovery of 83 New Human Papillomavirus Types in Patients with Immunodeficiency.</title>
        <authorList>
            <person name="Pastrana D.V."/>
            <person name="Peretti A."/>
            <person name="Welch N.L."/>
            <person name="Borgogna C."/>
            <person name="Olivero C."/>
            <person name="Badolato R."/>
            <person name="Notarangelo L.D."/>
            <person name="Gariglio M."/>
            <person name="FitzGerald P.C."/>
            <person name="McIntosh C.E."/>
            <person name="Reeves J."/>
            <person name="Starrett G.J."/>
            <person name="Bliskovsky V."/>
            <person name="Velez D."/>
            <person name="Brownell I."/>
            <person name="Yarchoan R."/>
            <person name="Wyvill K.M."/>
            <person name="Uldrick T.S."/>
            <person name="Maldarelli F."/>
            <person name="Lisco A."/>
            <person name="Sereti I."/>
            <person name="Gonzalez C.M."/>
            <person name="Androphy E.J."/>
            <person name="McBride A.A."/>
            <person name="Van Doorslaer K."/>
            <person name="Garcia F."/>
            <person name="Dvoretzky I."/>
            <person name="Liu J.S."/>
            <person name="Han J."/>
            <person name="Murphy P.M."/>
            <person name="McDermott D.H."/>
            <person name="Buck C.B."/>
        </authorList>
    </citation>
    <scope>NUCLEOTIDE SEQUENCE</scope>
    <source>
        <strain evidence="20">Gamma19_w18c11d</strain>
    </source>
</reference>